<organism evidence="2 3">
    <name type="scientific">Sorangium cellulosum So0157-2</name>
    <dbReference type="NCBI Taxonomy" id="1254432"/>
    <lineage>
        <taxon>Bacteria</taxon>
        <taxon>Pseudomonadati</taxon>
        <taxon>Myxococcota</taxon>
        <taxon>Polyangia</taxon>
        <taxon>Polyangiales</taxon>
        <taxon>Polyangiaceae</taxon>
        <taxon>Sorangium</taxon>
    </lineage>
</organism>
<feature type="region of interest" description="Disordered" evidence="1">
    <location>
        <begin position="1"/>
        <end position="26"/>
    </location>
</feature>
<dbReference type="AlphaFoldDB" id="S4XXQ1"/>
<accession>S4XXQ1</accession>
<gene>
    <name evidence="2" type="ORF">SCE1572_13210</name>
</gene>
<sequence>MKASQRSGEKRALQASGCSRSAPTGIKRLSTPRFRIFLSGSRTSALMSSVMS</sequence>
<evidence type="ECO:0000313" key="3">
    <source>
        <dbReference type="Proteomes" id="UP000014803"/>
    </source>
</evidence>
<reference evidence="2 3" key="1">
    <citation type="journal article" date="2013" name="Sci. Rep.">
        <title>Extraordinary expansion of a Sorangium cellulosum genome from an alkaline milieu.</title>
        <authorList>
            <person name="Han K."/>
            <person name="Li Z.F."/>
            <person name="Peng R."/>
            <person name="Zhu L.P."/>
            <person name="Zhou T."/>
            <person name="Wang L.G."/>
            <person name="Li S.G."/>
            <person name="Zhang X.B."/>
            <person name="Hu W."/>
            <person name="Wu Z.H."/>
            <person name="Qin N."/>
            <person name="Li Y.Z."/>
        </authorList>
    </citation>
    <scope>NUCLEOTIDE SEQUENCE [LARGE SCALE GENOMIC DNA]</scope>
    <source>
        <strain evidence="2 3">So0157-2</strain>
    </source>
</reference>
<name>S4XXQ1_SORCE</name>
<dbReference type="HOGENOM" id="CLU_3084792_0_0_7"/>
<evidence type="ECO:0000256" key="1">
    <source>
        <dbReference type="SAM" id="MobiDB-lite"/>
    </source>
</evidence>
<dbReference type="EMBL" id="CP003969">
    <property type="protein sequence ID" value="AGP35398.1"/>
    <property type="molecule type" value="Genomic_DNA"/>
</dbReference>
<dbReference type="KEGG" id="scu:SCE1572_13210"/>
<protein>
    <submittedName>
        <fullName evidence="2">Uncharacterized protein</fullName>
    </submittedName>
</protein>
<evidence type="ECO:0000313" key="2">
    <source>
        <dbReference type="EMBL" id="AGP35398.1"/>
    </source>
</evidence>
<dbReference type="Proteomes" id="UP000014803">
    <property type="component" value="Chromosome"/>
</dbReference>
<proteinExistence type="predicted"/>